<name>A0A7C4NNB4_9CREN</name>
<proteinExistence type="predicted"/>
<dbReference type="SUPFAM" id="SSF46785">
    <property type="entry name" value="Winged helix' DNA-binding domain"/>
    <property type="match status" value="1"/>
</dbReference>
<dbReference type="Gene3D" id="1.10.10.10">
    <property type="entry name" value="Winged helix-like DNA-binding domain superfamily/Winged helix DNA-binding domain"/>
    <property type="match status" value="1"/>
</dbReference>
<sequence>MSSITKKVIEYLKWHPNAKPADIANYLGVNIKIIRAILIRLRQKGIVVKSEKGYSLRPGINIELELENGSQESMVTRVYEIRESHDESKDITESVNKSLSKSVTVEDGVSSSDRTRLIVYELSDRISAIEKRILEIENTLNNLVLKIEDILKNRKYRFEEVVDKINVELYIEAIEVIKMCFQAILTNDTSMLNSLIDELEYITDNIKQKVKSEH</sequence>
<evidence type="ECO:0000256" key="1">
    <source>
        <dbReference type="SAM" id="Coils"/>
    </source>
</evidence>
<feature type="coiled-coil region" evidence="1">
    <location>
        <begin position="126"/>
        <end position="153"/>
    </location>
</feature>
<organism evidence="3">
    <name type="scientific">Ignisphaera aggregans</name>
    <dbReference type="NCBI Taxonomy" id="334771"/>
    <lineage>
        <taxon>Archaea</taxon>
        <taxon>Thermoproteota</taxon>
        <taxon>Thermoprotei</taxon>
        <taxon>Desulfurococcales</taxon>
        <taxon>Desulfurococcaceae</taxon>
        <taxon>Ignisphaera</taxon>
    </lineage>
</organism>
<evidence type="ECO:0000313" key="2">
    <source>
        <dbReference type="EMBL" id="HGQ35265.1"/>
    </source>
</evidence>
<comment type="caution">
    <text evidence="3">The sequence shown here is derived from an EMBL/GenBank/DDBJ whole genome shotgun (WGS) entry which is preliminary data.</text>
</comment>
<dbReference type="InterPro" id="IPR036390">
    <property type="entry name" value="WH_DNA-bd_sf"/>
</dbReference>
<gene>
    <name evidence="3" type="ORF">ENU08_01645</name>
    <name evidence="2" type="ORF">ENU41_01120</name>
</gene>
<keyword evidence="1" id="KW-0175">Coiled coil</keyword>
<reference evidence="3" key="1">
    <citation type="journal article" date="2020" name="mSystems">
        <title>Genome- and Community-Level Interaction Insights into Carbon Utilization and Element Cycling Functions of Hydrothermarchaeota in Hydrothermal Sediment.</title>
        <authorList>
            <person name="Zhou Z."/>
            <person name="Liu Y."/>
            <person name="Xu W."/>
            <person name="Pan J."/>
            <person name="Luo Z.H."/>
            <person name="Li M."/>
        </authorList>
    </citation>
    <scope>NUCLEOTIDE SEQUENCE [LARGE SCALE GENOMIC DNA]</scope>
    <source>
        <strain evidence="3">SpSt-637</strain>
        <strain evidence="2">SpSt-667</strain>
    </source>
</reference>
<dbReference type="EMBL" id="DTCK01000008">
    <property type="protein sequence ID" value="HGQ35265.1"/>
    <property type="molecule type" value="Genomic_DNA"/>
</dbReference>
<dbReference type="AlphaFoldDB" id="A0A7C4NNB4"/>
<accession>A0A7C4NNB4</accession>
<protein>
    <submittedName>
        <fullName evidence="3">Uncharacterized protein</fullName>
    </submittedName>
</protein>
<evidence type="ECO:0000313" key="3">
    <source>
        <dbReference type="EMBL" id="HGQ63931.1"/>
    </source>
</evidence>
<dbReference type="InterPro" id="IPR036388">
    <property type="entry name" value="WH-like_DNA-bd_sf"/>
</dbReference>
<dbReference type="EMBL" id="DTBD01000010">
    <property type="protein sequence ID" value="HGQ63931.1"/>
    <property type="molecule type" value="Genomic_DNA"/>
</dbReference>